<feature type="compositionally biased region" description="Low complexity" evidence="1">
    <location>
        <begin position="316"/>
        <end position="326"/>
    </location>
</feature>
<keyword evidence="2" id="KW-1185">Reference proteome</keyword>
<protein>
    <submittedName>
        <fullName evidence="3">BHLH domain-containing protein</fullName>
    </submittedName>
</protein>
<dbReference type="WBParaSite" id="Hba_07349">
    <property type="protein sequence ID" value="Hba_07349"/>
    <property type="gene ID" value="Hba_07349"/>
</dbReference>
<name>A0A1I7WQC0_HETBA</name>
<dbReference type="AlphaFoldDB" id="A0A1I7WQC0"/>
<feature type="compositionally biased region" description="Basic and acidic residues" evidence="1">
    <location>
        <begin position="1"/>
        <end position="16"/>
    </location>
</feature>
<feature type="region of interest" description="Disordered" evidence="1">
    <location>
        <begin position="158"/>
        <end position="187"/>
    </location>
</feature>
<feature type="region of interest" description="Disordered" evidence="1">
    <location>
        <begin position="1"/>
        <end position="28"/>
    </location>
</feature>
<evidence type="ECO:0000313" key="3">
    <source>
        <dbReference type="WBParaSite" id="Hba_07349"/>
    </source>
</evidence>
<feature type="region of interest" description="Disordered" evidence="1">
    <location>
        <begin position="262"/>
        <end position="286"/>
    </location>
</feature>
<evidence type="ECO:0000256" key="1">
    <source>
        <dbReference type="SAM" id="MobiDB-lite"/>
    </source>
</evidence>
<organism evidence="2 3">
    <name type="scientific">Heterorhabditis bacteriophora</name>
    <name type="common">Entomopathogenic nematode worm</name>
    <dbReference type="NCBI Taxonomy" id="37862"/>
    <lineage>
        <taxon>Eukaryota</taxon>
        <taxon>Metazoa</taxon>
        <taxon>Ecdysozoa</taxon>
        <taxon>Nematoda</taxon>
        <taxon>Chromadorea</taxon>
        <taxon>Rhabditida</taxon>
        <taxon>Rhabditina</taxon>
        <taxon>Rhabditomorpha</taxon>
        <taxon>Strongyloidea</taxon>
        <taxon>Heterorhabditidae</taxon>
        <taxon>Heterorhabditis</taxon>
    </lineage>
</organism>
<feature type="region of interest" description="Disordered" evidence="1">
    <location>
        <begin position="314"/>
        <end position="345"/>
    </location>
</feature>
<dbReference type="Proteomes" id="UP000095283">
    <property type="component" value="Unplaced"/>
</dbReference>
<sequence length="364" mass="39477">MVLDSNKRKEGQKEMNPDQSGLPPVSVSSFSTPSVIDLQALLASMPEFPMLPALPPMGKAGPSGADEDSQLPLFPAVQNDHLAAALSLSMFNLPGFPMFPIGGMPNVLPNLSLAPMSGSLPPHSTIESLGLITPNLHLRPTVSAMASPVQAEIRPRAFSSAATLQHPKSSTPDKRRKRSRKADDESSVLRMLMNEEDDAPLKLRTQPICKEEEQKIRLDAARVSVLSASASHPLAKRASPERTIDFSTSTQHMPLRRIIRDQDLPDSVGPDSPFRHHPKYQRKQRDAEAEVIEGMEALTAFCVVNGYMPKDEAMETETASATSVSPAPSPKNSTDSGYSSISSPKKSFSEIIDHAICRELVTAE</sequence>
<feature type="compositionally biased region" description="Polar residues" evidence="1">
    <location>
        <begin position="160"/>
        <end position="170"/>
    </location>
</feature>
<feature type="compositionally biased region" description="Low complexity" evidence="1">
    <location>
        <begin position="336"/>
        <end position="345"/>
    </location>
</feature>
<evidence type="ECO:0000313" key="2">
    <source>
        <dbReference type="Proteomes" id="UP000095283"/>
    </source>
</evidence>
<accession>A0A1I7WQC0</accession>
<proteinExistence type="predicted"/>
<reference evidence="3" key="1">
    <citation type="submission" date="2016-11" db="UniProtKB">
        <authorList>
            <consortium name="WormBaseParasite"/>
        </authorList>
    </citation>
    <scope>IDENTIFICATION</scope>
</reference>